<evidence type="ECO:0000256" key="1">
    <source>
        <dbReference type="ARBA" id="ARBA00004123"/>
    </source>
</evidence>
<evidence type="ECO:0000256" key="8">
    <source>
        <dbReference type="ARBA" id="ARBA00023163"/>
    </source>
</evidence>
<evidence type="ECO:0000256" key="5">
    <source>
        <dbReference type="ARBA" id="ARBA00022833"/>
    </source>
</evidence>
<feature type="region of interest" description="Disordered" evidence="12">
    <location>
        <begin position="833"/>
        <end position="948"/>
    </location>
</feature>
<dbReference type="PROSITE" id="PS50157">
    <property type="entry name" value="ZINC_FINGER_C2H2_2"/>
    <property type="match status" value="8"/>
</dbReference>
<dbReference type="OrthoDB" id="7295497at2759"/>
<reference evidence="14" key="1">
    <citation type="submission" date="2021-04" db="EMBL/GenBank/DDBJ databases">
        <authorList>
            <consortium name="Molecular Ecology Group"/>
        </authorList>
    </citation>
    <scope>NUCLEOTIDE SEQUENCE</scope>
</reference>
<dbReference type="PANTHER" id="PTHR24393:SF34">
    <property type="entry name" value="PR_SET DOMAIN 13"/>
    <property type="match status" value="1"/>
</dbReference>
<dbReference type="GO" id="GO:0005634">
    <property type="term" value="C:nucleus"/>
    <property type="evidence" value="ECO:0007669"/>
    <property type="project" value="UniProtKB-SubCell"/>
</dbReference>
<dbReference type="PROSITE" id="PS00028">
    <property type="entry name" value="ZINC_FINGER_C2H2_1"/>
    <property type="match status" value="7"/>
</dbReference>
<accession>A0A8S3YZ22</accession>
<feature type="region of interest" description="Disordered" evidence="12">
    <location>
        <begin position="77"/>
        <end position="100"/>
    </location>
</feature>
<feature type="region of interest" description="Disordered" evidence="12">
    <location>
        <begin position="1"/>
        <end position="24"/>
    </location>
</feature>
<protein>
    <recommendedName>
        <fullName evidence="13">C2H2-type domain-containing protein</fullName>
    </recommendedName>
</protein>
<evidence type="ECO:0000256" key="2">
    <source>
        <dbReference type="ARBA" id="ARBA00022723"/>
    </source>
</evidence>
<keyword evidence="5" id="KW-0862">Zinc</keyword>
<keyword evidence="9" id="KW-0539">Nucleus</keyword>
<dbReference type="InterPro" id="IPR036236">
    <property type="entry name" value="Znf_C2H2_sf"/>
</dbReference>
<feature type="compositionally biased region" description="Low complexity" evidence="12">
    <location>
        <begin position="77"/>
        <end position="87"/>
    </location>
</feature>
<feature type="domain" description="C2H2-type" evidence="13">
    <location>
        <begin position="557"/>
        <end position="575"/>
    </location>
</feature>
<dbReference type="PANTHER" id="PTHR24393">
    <property type="entry name" value="ZINC FINGER PROTEIN"/>
    <property type="match status" value="1"/>
</dbReference>
<feature type="compositionally biased region" description="Polar residues" evidence="12">
    <location>
        <begin position="930"/>
        <end position="939"/>
    </location>
</feature>
<keyword evidence="11" id="KW-0175">Coiled coil</keyword>
<feature type="domain" description="C2H2-type" evidence="13">
    <location>
        <begin position="501"/>
        <end position="528"/>
    </location>
</feature>
<feature type="compositionally biased region" description="Basic and acidic residues" evidence="12">
    <location>
        <begin position="1034"/>
        <end position="1043"/>
    </location>
</feature>
<feature type="domain" description="C2H2-type" evidence="13">
    <location>
        <begin position="730"/>
        <end position="757"/>
    </location>
</feature>
<dbReference type="EMBL" id="CAJHNH020001197">
    <property type="protein sequence ID" value="CAG5121949.1"/>
    <property type="molecule type" value="Genomic_DNA"/>
</dbReference>
<proteinExistence type="predicted"/>
<keyword evidence="6" id="KW-0805">Transcription regulation</keyword>
<evidence type="ECO:0000256" key="9">
    <source>
        <dbReference type="ARBA" id="ARBA00023242"/>
    </source>
</evidence>
<dbReference type="GO" id="GO:0005694">
    <property type="term" value="C:chromosome"/>
    <property type="evidence" value="ECO:0007669"/>
    <property type="project" value="UniProtKB-ARBA"/>
</dbReference>
<comment type="caution">
    <text evidence="14">The sequence shown here is derived from an EMBL/GenBank/DDBJ whole genome shotgun (WGS) entry which is preliminary data.</text>
</comment>
<dbReference type="SUPFAM" id="SSF57667">
    <property type="entry name" value="beta-beta-alpha zinc fingers"/>
    <property type="match status" value="5"/>
</dbReference>
<dbReference type="GO" id="GO:0000978">
    <property type="term" value="F:RNA polymerase II cis-regulatory region sequence-specific DNA binding"/>
    <property type="evidence" value="ECO:0007669"/>
    <property type="project" value="TreeGrafter"/>
</dbReference>
<evidence type="ECO:0000313" key="14">
    <source>
        <dbReference type="EMBL" id="CAG5121949.1"/>
    </source>
</evidence>
<dbReference type="Gene3D" id="3.30.160.60">
    <property type="entry name" value="Classic Zinc Finger"/>
    <property type="match status" value="9"/>
</dbReference>
<dbReference type="Proteomes" id="UP000678393">
    <property type="component" value="Unassembled WGS sequence"/>
</dbReference>
<feature type="compositionally biased region" description="Basic and acidic residues" evidence="12">
    <location>
        <begin position="974"/>
        <end position="985"/>
    </location>
</feature>
<dbReference type="FunFam" id="3.30.160.60:FF:001732">
    <property type="entry name" value="Zgc:162936"/>
    <property type="match status" value="1"/>
</dbReference>
<dbReference type="FunFam" id="3.30.160.60:FF:000191">
    <property type="entry name" value="zinc finger protein 366"/>
    <property type="match status" value="1"/>
</dbReference>
<organism evidence="14 15">
    <name type="scientific">Candidula unifasciata</name>
    <dbReference type="NCBI Taxonomy" id="100452"/>
    <lineage>
        <taxon>Eukaryota</taxon>
        <taxon>Metazoa</taxon>
        <taxon>Spiralia</taxon>
        <taxon>Lophotrochozoa</taxon>
        <taxon>Mollusca</taxon>
        <taxon>Gastropoda</taxon>
        <taxon>Heterobranchia</taxon>
        <taxon>Euthyneura</taxon>
        <taxon>Panpulmonata</taxon>
        <taxon>Eupulmonata</taxon>
        <taxon>Stylommatophora</taxon>
        <taxon>Helicina</taxon>
        <taxon>Helicoidea</taxon>
        <taxon>Geomitridae</taxon>
        <taxon>Candidula</taxon>
    </lineage>
</organism>
<feature type="domain" description="C2H2-type" evidence="13">
    <location>
        <begin position="758"/>
        <end position="785"/>
    </location>
</feature>
<feature type="compositionally biased region" description="Basic residues" evidence="12">
    <location>
        <begin position="986"/>
        <end position="997"/>
    </location>
</feature>
<keyword evidence="7" id="KW-0238">DNA-binding</keyword>
<keyword evidence="4 10" id="KW-0863">Zinc-finger</keyword>
<keyword evidence="3" id="KW-0677">Repeat</keyword>
<keyword evidence="15" id="KW-1185">Reference proteome</keyword>
<feature type="domain" description="C2H2-type" evidence="13">
    <location>
        <begin position="646"/>
        <end position="673"/>
    </location>
</feature>
<dbReference type="FunFam" id="3.30.160.60:FF:000446">
    <property type="entry name" value="Zinc finger protein"/>
    <property type="match status" value="1"/>
</dbReference>
<feature type="compositionally biased region" description="Low complexity" evidence="12">
    <location>
        <begin position="170"/>
        <end position="188"/>
    </location>
</feature>
<evidence type="ECO:0000256" key="3">
    <source>
        <dbReference type="ARBA" id="ARBA00022737"/>
    </source>
</evidence>
<keyword evidence="2" id="KW-0479">Metal-binding</keyword>
<dbReference type="Pfam" id="PF00096">
    <property type="entry name" value="zf-C2H2"/>
    <property type="match status" value="7"/>
</dbReference>
<feature type="compositionally biased region" description="Acidic residues" evidence="12">
    <location>
        <begin position="917"/>
        <end position="928"/>
    </location>
</feature>
<evidence type="ECO:0000256" key="12">
    <source>
        <dbReference type="SAM" id="MobiDB-lite"/>
    </source>
</evidence>
<dbReference type="FunFam" id="3.30.160.60:FF:000100">
    <property type="entry name" value="Zinc finger 45-like"/>
    <property type="match status" value="1"/>
</dbReference>
<gene>
    <name evidence="14" type="ORF">CUNI_LOCUS7507</name>
</gene>
<feature type="region of interest" description="Disordered" evidence="12">
    <location>
        <begin position="966"/>
        <end position="1043"/>
    </location>
</feature>
<dbReference type="AlphaFoldDB" id="A0A8S3YZ22"/>
<name>A0A8S3YZ22_9EUPU</name>
<dbReference type="FunFam" id="3.30.160.60:FF:002343">
    <property type="entry name" value="Zinc finger protein 33A"/>
    <property type="match status" value="1"/>
</dbReference>
<dbReference type="SMART" id="SM00355">
    <property type="entry name" value="ZnF_C2H2"/>
    <property type="match status" value="9"/>
</dbReference>
<comment type="subcellular location">
    <subcellularLocation>
        <location evidence="1">Nucleus</location>
    </subcellularLocation>
</comment>
<feature type="domain" description="C2H2-type" evidence="13">
    <location>
        <begin position="674"/>
        <end position="701"/>
    </location>
</feature>
<evidence type="ECO:0000256" key="6">
    <source>
        <dbReference type="ARBA" id="ARBA00023015"/>
    </source>
</evidence>
<feature type="coiled-coil region" evidence="11">
    <location>
        <begin position="459"/>
        <end position="486"/>
    </location>
</feature>
<keyword evidence="8" id="KW-0804">Transcription</keyword>
<evidence type="ECO:0000256" key="7">
    <source>
        <dbReference type="ARBA" id="ARBA00023125"/>
    </source>
</evidence>
<evidence type="ECO:0000259" key="13">
    <source>
        <dbReference type="PROSITE" id="PS50157"/>
    </source>
</evidence>
<feature type="compositionally biased region" description="Acidic residues" evidence="12">
    <location>
        <begin position="1004"/>
        <end position="1021"/>
    </location>
</feature>
<evidence type="ECO:0000256" key="10">
    <source>
        <dbReference type="PROSITE-ProRule" id="PRU00042"/>
    </source>
</evidence>
<feature type="domain" description="C2H2-type" evidence="13">
    <location>
        <begin position="702"/>
        <end position="729"/>
    </location>
</feature>
<dbReference type="GO" id="GO:0001228">
    <property type="term" value="F:DNA-binding transcription activator activity, RNA polymerase II-specific"/>
    <property type="evidence" value="ECO:0007669"/>
    <property type="project" value="TreeGrafter"/>
</dbReference>
<dbReference type="GO" id="GO:0008270">
    <property type="term" value="F:zinc ion binding"/>
    <property type="evidence" value="ECO:0007669"/>
    <property type="project" value="UniProtKB-KW"/>
</dbReference>
<evidence type="ECO:0000313" key="15">
    <source>
        <dbReference type="Proteomes" id="UP000678393"/>
    </source>
</evidence>
<feature type="domain" description="C2H2-type" evidence="13">
    <location>
        <begin position="529"/>
        <end position="556"/>
    </location>
</feature>
<sequence length="1043" mass="116148">MDSLPPSGFQFTGDDYGPVDFPGSVPSDMQVGMTFAGGGPVFPQNQRGGTYGMSPFHLNYSQQTSMPSVSGLPSSSFRSRFSDYSSDQTSHLPMPLPSSASGMISDRLPSFSTIVSNSGGSGSDIGKNSQTLYSSISGQQHAFLPSGSRVQNFDSSSYTDQIAGKNYSKSPSLGPTSPGISSSSSNYNSIQPSAIMQHTLHNGSSQHLSSHSPRSYKEDAVNQQQYLAGAMHLDRHGGFIHGGHSQNSGESMMLPKFKHKYLSHNQHTVRRHIGPFKFFIIGKTERPSVFNRGTQTKDEPLGELKIKIPKAELYRSESENEFIDEVGRVRRHHDLHMSGNLVMPQGSQRITFPYDPLPSQGGEYSNYNVNSKMKTVISPSFMEAAGKATMTTCVANKATIVTVGIVSRPPNLIGPEPTGSISQKGIMATGNHDQMSRIPYKHQISQMSEGDPECGDEHLENYEHLLEERKAKARDLEQERMEVSVRIDDTQYMQVGSVKRWQCNECDKSYTTKHNLVMHVLDHSGIKPHLCLKCGKYFKQLSHLNTHMLTHDHIKPHTCNLCGKGFTQISHLKRHIAVSEKNGFCASLRSKHPSGHSPVSSHTGTPLPIHMQRKRFSNQNQIFESAENFESIDVKDGDKIGADGKLLCRFCDRRFRYPSQLKDHMQSHSGHRPYMCTECGMDFMKEHHLKAHQFTHTGLKPFTCDACGRSFNQKANLQRHKLIHETTRTFKCNTCEKLFTQPQTLKAHQVVHADRKPFECSICGKEFGRYHNLQGHMHMHTNTKPYVCFCGSTFTLKGNLNRHKKVKHGLNETTDVMEEDAVNFLSSLSERARDEHNTEGELDSLSPGSGADSNDGKSGRKGRKSIPRKITQGEEEEEDKAAAPSQPQQSEGIELEKAVPEQPAVALPKPFVIQNPDTDDDVDGEDGEITAQSLAQTGNKENHSMINPVANMMSFQPLNVNIARDQLPVAKPSSKAEEEQLELEKRPRRQSQRRSPKVHTSDIEQSESTDDDAGDNNDNADTDWVPGSRRRSRGKSEPTDKRH</sequence>
<feature type="region of interest" description="Disordered" evidence="12">
    <location>
        <begin position="161"/>
        <end position="188"/>
    </location>
</feature>
<evidence type="ECO:0000256" key="11">
    <source>
        <dbReference type="SAM" id="Coils"/>
    </source>
</evidence>
<dbReference type="InterPro" id="IPR013087">
    <property type="entry name" value="Znf_C2H2_type"/>
</dbReference>
<evidence type="ECO:0000256" key="4">
    <source>
        <dbReference type="ARBA" id="ARBA00022771"/>
    </source>
</evidence>